<keyword evidence="2" id="KW-0539">Nucleus</keyword>
<feature type="compositionally biased region" description="Basic residues" evidence="4">
    <location>
        <begin position="199"/>
        <end position="212"/>
    </location>
</feature>
<feature type="compositionally biased region" description="Acidic residues" evidence="4">
    <location>
        <begin position="293"/>
        <end position="311"/>
    </location>
</feature>
<proteinExistence type="predicted"/>
<comment type="caution">
    <text evidence="5">The sequence shown here is derived from an EMBL/GenBank/DDBJ whole genome shotgun (WGS) entry which is preliminary data.</text>
</comment>
<evidence type="ECO:0000256" key="4">
    <source>
        <dbReference type="SAM" id="MobiDB-lite"/>
    </source>
</evidence>
<keyword evidence="6" id="KW-1185">Reference proteome</keyword>
<gene>
    <name evidence="5" type="ORF">BS47DRAFT_1362700</name>
</gene>
<evidence type="ECO:0000256" key="1">
    <source>
        <dbReference type="ARBA" id="ARBA00004123"/>
    </source>
</evidence>
<feature type="coiled-coil region" evidence="3">
    <location>
        <begin position="75"/>
        <end position="116"/>
    </location>
</feature>
<dbReference type="InterPro" id="IPR008501">
    <property type="entry name" value="THOC7/Mft1"/>
</dbReference>
<feature type="region of interest" description="Disordered" evidence="4">
    <location>
        <begin position="134"/>
        <end position="174"/>
    </location>
</feature>
<reference evidence="5" key="1">
    <citation type="journal article" date="2020" name="Nat. Commun.">
        <title>Large-scale genome sequencing of mycorrhizal fungi provides insights into the early evolution of symbiotic traits.</title>
        <authorList>
            <person name="Miyauchi S."/>
            <person name="Kiss E."/>
            <person name="Kuo A."/>
            <person name="Drula E."/>
            <person name="Kohler A."/>
            <person name="Sanchez-Garcia M."/>
            <person name="Morin E."/>
            <person name="Andreopoulos B."/>
            <person name="Barry K.W."/>
            <person name="Bonito G."/>
            <person name="Buee M."/>
            <person name="Carver A."/>
            <person name="Chen C."/>
            <person name="Cichocki N."/>
            <person name="Clum A."/>
            <person name="Culley D."/>
            <person name="Crous P.W."/>
            <person name="Fauchery L."/>
            <person name="Girlanda M."/>
            <person name="Hayes R.D."/>
            <person name="Keri Z."/>
            <person name="LaButti K."/>
            <person name="Lipzen A."/>
            <person name="Lombard V."/>
            <person name="Magnuson J."/>
            <person name="Maillard F."/>
            <person name="Murat C."/>
            <person name="Nolan M."/>
            <person name="Ohm R.A."/>
            <person name="Pangilinan J."/>
            <person name="Pereira M.F."/>
            <person name="Perotto S."/>
            <person name="Peter M."/>
            <person name="Pfister S."/>
            <person name="Riley R."/>
            <person name="Sitrit Y."/>
            <person name="Stielow J.B."/>
            <person name="Szollosi G."/>
            <person name="Zifcakova L."/>
            <person name="Stursova M."/>
            <person name="Spatafora J.W."/>
            <person name="Tedersoo L."/>
            <person name="Vaario L.M."/>
            <person name="Yamada A."/>
            <person name="Yan M."/>
            <person name="Wang P."/>
            <person name="Xu J."/>
            <person name="Bruns T."/>
            <person name="Baldrian P."/>
            <person name="Vilgalys R."/>
            <person name="Dunand C."/>
            <person name="Henrissat B."/>
            <person name="Grigoriev I.V."/>
            <person name="Hibbett D."/>
            <person name="Nagy L.G."/>
            <person name="Martin F.M."/>
        </authorList>
    </citation>
    <scope>NUCLEOTIDE SEQUENCE</scope>
    <source>
        <strain evidence="5">UP504</strain>
    </source>
</reference>
<dbReference type="OrthoDB" id="205166at2759"/>
<evidence type="ECO:0000313" key="6">
    <source>
        <dbReference type="Proteomes" id="UP000886523"/>
    </source>
</evidence>
<dbReference type="EMBL" id="MU128978">
    <property type="protein sequence ID" value="KAF9513007.1"/>
    <property type="molecule type" value="Genomic_DNA"/>
</dbReference>
<dbReference type="Pfam" id="PF05615">
    <property type="entry name" value="THOC7"/>
    <property type="match status" value="1"/>
</dbReference>
<feature type="compositionally biased region" description="Polar residues" evidence="4">
    <location>
        <begin position="348"/>
        <end position="358"/>
    </location>
</feature>
<comment type="subcellular location">
    <subcellularLocation>
        <location evidence="1">Nucleus</location>
    </subcellularLocation>
</comment>
<dbReference type="GO" id="GO:0000445">
    <property type="term" value="C:THO complex part of transcription export complex"/>
    <property type="evidence" value="ECO:0007669"/>
    <property type="project" value="InterPro"/>
</dbReference>
<evidence type="ECO:0000256" key="3">
    <source>
        <dbReference type="SAM" id="Coils"/>
    </source>
</evidence>
<feature type="compositionally biased region" description="Gly residues" evidence="4">
    <location>
        <begin position="312"/>
        <end position="323"/>
    </location>
</feature>
<feature type="compositionally biased region" description="Low complexity" evidence="4">
    <location>
        <begin position="267"/>
        <end position="277"/>
    </location>
</feature>
<name>A0A9P6DTA7_9AGAM</name>
<organism evidence="5 6">
    <name type="scientific">Hydnum rufescens UP504</name>
    <dbReference type="NCBI Taxonomy" id="1448309"/>
    <lineage>
        <taxon>Eukaryota</taxon>
        <taxon>Fungi</taxon>
        <taxon>Dikarya</taxon>
        <taxon>Basidiomycota</taxon>
        <taxon>Agaricomycotina</taxon>
        <taxon>Agaricomycetes</taxon>
        <taxon>Cantharellales</taxon>
        <taxon>Hydnaceae</taxon>
        <taxon>Hydnum</taxon>
    </lineage>
</organism>
<evidence type="ECO:0000256" key="2">
    <source>
        <dbReference type="ARBA" id="ARBA00023242"/>
    </source>
</evidence>
<sequence length="358" mass="39695">MTDGPAPMAVDPSAVDYDYRQKKKTYVLALRNYQERSMTRMREASAVHPLDEPRSALEVELGAFLLVMQKSSLVVQAEIMQAQEYELTKERINQEYGETQEEIERLRGELRDAELFRERKKEYDVIAAKINNLPPRSELNQPNKKRLGKSRCQAKHDGGHSTTHSGDDPYTGRIPKQRLKRLLIRPARPRLSCPPRVTTTRHKKAMGRAMKRKNSEDVNTYGAIQPQSRSPPFLPLRHNHKFPLAKPPTSSDVAHRILNPNNANHGSSSIPSSPQSPVGTLDRDLSMQSPELEGPEDGEDIEMGEVAEDDSGMGGLAPSGSGSGSPSRGRGAKRKTAKEDLEEGEASDASSELSSVPD</sequence>
<feature type="region of interest" description="Disordered" evidence="4">
    <location>
        <begin position="190"/>
        <end position="358"/>
    </location>
</feature>
<keyword evidence="3" id="KW-0175">Coiled coil</keyword>
<dbReference type="GO" id="GO:0006397">
    <property type="term" value="P:mRNA processing"/>
    <property type="evidence" value="ECO:0007669"/>
    <property type="project" value="InterPro"/>
</dbReference>
<accession>A0A9P6DTA7</accession>
<dbReference type="Proteomes" id="UP000886523">
    <property type="component" value="Unassembled WGS sequence"/>
</dbReference>
<dbReference type="AlphaFoldDB" id="A0A9P6DTA7"/>
<feature type="compositionally biased region" description="Basic residues" evidence="4">
    <location>
        <begin position="143"/>
        <end position="153"/>
    </location>
</feature>
<evidence type="ECO:0000313" key="5">
    <source>
        <dbReference type="EMBL" id="KAF9513007.1"/>
    </source>
</evidence>
<protein>
    <submittedName>
        <fullName evidence="5">Uncharacterized protein</fullName>
    </submittedName>
</protein>